<organism evidence="3 4">
    <name type="scientific">Uliginosibacterium paludis</name>
    <dbReference type="NCBI Taxonomy" id="1615952"/>
    <lineage>
        <taxon>Bacteria</taxon>
        <taxon>Pseudomonadati</taxon>
        <taxon>Pseudomonadota</taxon>
        <taxon>Betaproteobacteria</taxon>
        <taxon>Rhodocyclales</taxon>
        <taxon>Zoogloeaceae</taxon>
        <taxon>Uliginosibacterium</taxon>
    </lineage>
</organism>
<accession>A0ABV2CVC5</accession>
<dbReference type="InterPro" id="IPR006311">
    <property type="entry name" value="TAT_signal"/>
</dbReference>
<name>A0ABV2CVC5_9RHOO</name>
<dbReference type="InterPro" id="IPR002925">
    <property type="entry name" value="Dienelactn_hydro"/>
</dbReference>
<sequence length="296" mass="31324">MSQKQAAASVISPEVIALYDEYTHAPLPRRVFMKRLTAITGSTVAASAVLPLLENNYAQAAVLAPDDARVSTAKLSFPSSEGSINAYLAKPAKASGKLPAVIVIHENRGLNPHIEDISRRLALAGFLALGVDYLSGMGGTPADEDKARDMIARLERSTIESISLAALAYLKKHEASTGKVGVVGFCWGGAAVNQLAVLAPDLDAGVAFYGMQPKPEDAARIKAPLQLHYAGLDERINAGIPAYDAALKAAGVAHEIFVYEGANHAFNNDTNAARYDAAAATLAWQRTEAFLKQKLA</sequence>
<dbReference type="RefSeq" id="WP_345928074.1">
    <property type="nucleotide sequence ID" value="NZ_JBDIVF010000005.1"/>
</dbReference>
<dbReference type="Pfam" id="PF01738">
    <property type="entry name" value="DLH"/>
    <property type="match status" value="1"/>
</dbReference>
<feature type="domain" description="Dienelactone hydrolase" evidence="1">
    <location>
        <begin position="84"/>
        <end position="294"/>
    </location>
</feature>
<evidence type="ECO:0000313" key="4">
    <source>
        <dbReference type="Proteomes" id="UP001548590"/>
    </source>
</evidence>
<dbReference type="GO" id="GO:0016787">
    <property type="term" value="F:hydrolase activity"/>
    <property type="evidence" value="ECO:0007669"/>
    <property type="project" value="UniProtKB-KW"/>
</dbReference>
<proteinExistence type="predicted"/>
<dbReference type="EC" id="3.1.-.-" evidence="3"/>
<dbReference type="InterPro" id="IPR057802">
    <property type="entry name" value="YqhI_dom"/>
</dbReference>
<dbReference type="EMBL" id="JBEWLZ010000017">
    <property type="protein sequence ID" value="MET1491880.1"/>
    <property type="molecule type" value="Genomic_DNA"/>
</dbReference>
<comment type="caution">
    <text evidence="3">The sequence shown here is derived from an EMBL/GenBank/DDBJ whole genome shotgun (WGS) entry which is preliminary data.</text>
</comment>
<reference evidence="3 4" key="1">
    <citation type="submission" date="2024-07" db="EMBL/GenBank/DDBJ databases">
        <title>Uliginosibacterium paludis KCTC:42655.</title>
        <authorList>
            <person name="Kim M.K."/>
        </authorList>
    </citation>
    <scope>NUCLEOTIDE SEQUENCE [LARGE SCALE GENOMIC DNA]</scope>
    <source>
        <strain evidence="3 4">KCTC 42655</strain>
    </source>
</reference>
<dbReference type="Gene3D" id="3.40.50.1820">
    <property type="entry name" value="alpha/beta hydrolase"/>
    <property type="match status" value="1"/>
</dbReference>
<dbReference type="Pfam" id="PF23678">
    <property type="entry name" value="YqhI"/>
    <property type="match status" value="1"/>
</dbReference>
<dbReference type="SUPFAM" id="SSF53474">
    <property type="entry name" value="alpha/beta-Hydrolases"/>
    <property type="match status" value="1"/>
</dbReference>
<dbReference type="PANTHER" id="PTHR46623:SF6">
    <property type="entry name" value="ALPHA_BETA-HYDROLASES SUPERFAMILY PROTEIN"/>
    <property type="match status" value="1"/>
</dbReference>
<protein>
    <submittedName>
        <fullName evidence="3">Dienelactone hydrolase family protein</fullName>
        <ecNumber evidence="3">3.1.-.-</ecNumber>
    </submittedName>
</protein>
<dbReference type="PANTHER" id="PTHR46623">
    <property type="entry name" value="CARBOXYMETHYLENEBUTENOLIDASE-RELATED"/>
    <property type="match status" value="1"/>
</dbReference>
<feature type="domain" description="YqhI" evidence="2">
    <location>
        <begin position="5"/>
        <end position="35"/>
    </location>
</feature>
<dbReference type="InterPro" id="IPR051049">
    <property type="entry name" value="Dienelactone_hydrolase-like"/>
</dbReference>
<dbReference type="InterPro" id="IPR029058">
    <property type="entry name" value="AB_hydrolase_fold"/>
</dbReference>
<evidence type="ECO:0000313" key="3">
    <source>
        <dbReference type="EMBL" id="MET1491880.1"/>
    </source>
</evidence>
<gene>
    <name evidence="3" type="ORF">ABVT11_18720</name>
</gene>
<dbReference type="PROSITE" id="PS51318">
    <property type="entry name" value="TAT"/>
    <property type="match status" value="1"/>
</dbReference>
<keyword evidence="4" id="KW-1185">Reference proteome</keyword>
<keyword evidence="3" id="KW-0378">Hydrolase</keyword>
<evidence type="ECO:0000259" key="1">
    <source>
        <dbReference type="Pfam" id="PF01738"/>
    </source>
</evidence>
<dbReference type="Proteomes" id="UP001548590">
    <property type="component" value="Unassembled WGS sequence"/>
</dbReference>
<evidence type="ECO:0000259" key="2">
    <source>
        <dbReference type="Pfam" id="PF23678"/>
    </source>
</evidence>